<reference evidence="3 4" key="1">
    <citation type="submission" date="2020-02" db="EMBL/GenBank/DDBJ databases">
        <title>Draft genome sequence of Haematococcus lacustris strain NIES-144.</title>
        <authorList>
            <person name="Morimoto D."/>
            <person name="Nakagawa S."/>
            <person name="Yoshida T."/>
            <person name="Sawayama S."/>
        </authorList>
    </citation>
    <scope>NUCLEOTIDE SEQUENCE [LARGE SCALE GENOMIC DNA]</scope>
    <source>
        <strain evidence="3 4">NIES-144</strain>
    </source>
</reference>
<dbReference type="PROSITE" id="PS50125">
    <property type="entry name" value="GUANYLATE_CYCLASE_2"/>
    <property type="match status" value="1"/>
</dbReference>
<evidence type="ECO:0000256" key="1">
    <source>
        <dbReference type="SAM" id="MobiDB-lite"/>
    </source>
</evidence>
<feature type="compositionally biased region" description="Low complexity" evidence="1">
    <location>
        <begin position="38"/>
        <end position="55"/>
    </location>
</feature>
<dbReference type="GO" id="GO:0035556">
    <property type="term" value="P:intracellular signal transduction"/>
    <property type="evidence" value="ECO:0007669"/>
    <property type="project" value="InterPro"/>
</dbReference>
<dbReference type="InterPro" id="IPR001054">
    <property type="entry name" value="A/G_cyclase"/>
</dbReference>
<dbReference type="PANTHER" id="PTHR43336:SF3">
    <property type="entry name" value="GUANYLATE CYCLASE DOMAIN-CONTAINING PROTEIN"/>
    <property type="match status" value="1"/>
</dbReference>
<sequence>MLLPAHQPPQLEQAVQQQVNRMASNFWDGTDEDEGDASSRVGSSQGQGRQRQESSYETQILENSIQKIGALLAVGFGDAGAKVIAENIRNEGDINPMVPGRKTVAVFGFCDIRRFTDTTEVLQEEVMEFVNSIAHIVHTSCALHGGAANKNIGDAFLL</sequence>
<dbReference type="AlphaFoldDB" id="A0A699Y8U1"/>
<dbReference type="GO" id="GO:0009190">
    <property type="term" value="P:cyclic nucleotide biosynthetic process"/>
    <property type="evidence" value="ECO:0007669"/>
    <property type="project" value="InterPro"/>
</dbReference>
<feature type="domain" description="Guanylate cyclase" evidence="2">
    <location>
        <begin position="106"/>
        <end position="158"/>
    </location>
</feature>
<gene>
    <name evidence="3" type="ORF">HaLaN_00191</name>
</gene>
<accession>A0A699Y8U1</accession>
<feature type="region of interest" description="Disordered" evidence="1">
    <location>
        <begin position="26"/>
        <end position="57"/>
    </location>
</feature>
<evidence type="ECO:0000313" key="3">
    <source>
        <dbReference type="EMBL" id="GFH05691.1"/>
    </source>
</evidence>
<name>A0A699Y8U1_HAELA</name>
<protein>
    <recommendedName>
        <fullName evidence="2">Guanylate cyclase domain-containing protein</fullName>
    </recommendedName>
</protein>
<dbReference type="InterPro" id="IPR029787">
    <property type="entry name" value="Nucleotide_cyclase"/>
</dbReference>
<dbReference type="Proteomes" id="UP000485058">
    <property type="component" value="Unassembled WGS sequence"/>
</dbReference>
<dbReference type="EMBL" id="BLLF01000005">
    <property type="protein sequence ID" value="GFH05691.1"/>
    <property type="molecule type" value="Genomic_DNA"/>
</dbReference>
<dbReference type="Gene3D" id="3.30.70.1230">
    <property type="entry name" value="Nucleotide cyclase"/>
    <property type="match status" value="1"/>
</dbReference>
<dbReference type="SUPFAM" id="SSF55073">
    <property type="entry name" value="Nucleotide cyclase"/>
    <property type="match status" value="1"/>
</dbReference>
<proteinExistence type="predicted"/>
<evidence type="ECO:0000259" key="2">
    <source>
        <dbReference type="PROSITE" id="PS50125"/>
    </source>
</evidence>
<dbReference type="PANTHER" id="PTHR43336">
    <property type="entry name" value="OXYGEN SENSOR HISTIDINE KINASE RESPONSE REGULATOR DEVS/DOSS"/>
    <property type="match status" value="1"/>
</dbReference>
<keyword evidence="4" id="KW-1185">Reference proteome</keyword>
<evidence type="ECO:0000313" key="4">
    <source>
        <dbReference type="Proteomes" id="UP000485058"/>
    </source>
</evidence>
<organism evidence="3 4">
    <name type="scientific">Haematococcus lacustris</name>
    <name type="common">Green alga</name>
    <name type="synonym">Haematococcus pluvialis</name>
    <dbReference type="NCBI Taxonomy" id="44745"/>
    <lineage>
        <taxon>Eukaryota</taxon>
        <taxon>Viridiplantae</taxon>
        <taxon>Chlorophyta</taxon>
        <taxon>core chlorophytes</taxon>
        <taxon>Chlorophyceae</taxon>
        <taxon>CS clade</taxon>
        <taxon>Chlamydomonadales</taxon>
        <taxon>Haematococcaceae</taxon>
        <taxon>Haematococcus</taxon>
    </lineage>
</organism>
<feature type="non-terminal residue" evidence="3">
    <location>
        <position position="158"/>
    </location>
</feature>
<comment type="caution">
    <text evidence="3">The sequence shown here is derived from an EMBL/GenBank/DDBJ whole genome shotgun (WGS) entry which is preliminary data.</text>
</comment>